<dbReference type="InterPro" id="IPR021497">
    <property type="entry name" value="GTA_holin_3TM"/>
</dbReference>
<accession>A0A128F8S0</accession>
<dbReference type="OrthoDB" id="7366354at2"/>
<keyword evidence="1" id="KW-1133">Transmembrane helix</keyword>
<organism evidence="2 3">
    <name type="scientific">Grimontia marina</name>
    <dbReference type="NCBI Taxonomy" id="646534"/>
    <lineage>
        <taxon>Bacteria</taxon>
        <taxon>Pseudomonadati</taxon>
        <taxon>Pseudomonadota</taxon>
        <taxon>Gammaproteobacteria</taxon>
        <taxon>Vibrionales</taxon>
        <taxon>Vibrionaceae</taxon>
        <taxon>Grimontia</taxon>
    </lineage>
</organism>
<name>A0A128F8S0_9GAMM</name>
<evidence type="ECO:0008006" key="4">
    <source>
        <dbReference type="Google" id="ProtNLM"/>
    </source>
</evidence>
<evidence type="ECO:0000313" key="3">
    <source>
        <dbReference type="Proteomes" id="UP000073601"/>
    </source>
</evidence>
<feature type="transmembrane region" description="Helical" evidence="1">
    <location>
        <begin position="114"/>
        <end position="134"/>
    </location>
</feature>
<dbReference type="Proteomes" id="UP000073601">
    <property type="component" value="Unassembled WGS sequence"/>
</dbReference>
<evidence type="ECO:0000256" key="1">
    <source>
        <dbReference type="SAM" id="Phobius"/>
    </source>
</evidence>
<reference evidence="3" key="1">
    <citation type="submission" date="2016-02" db="EMBL/GenBank/DDBJ databases">
        <authorList>
            <person name="Rodrigo-Torres Lidia"/>
            <person name="Arahal R.David."/>
        </authorList>
    </citation>
    <scope>NUCLEOTIDE SEQUENCE [LARGE SCALE GENOMIC DNA]</scope>
    <source>
        <strain evidence="3">CECT 8713</strain>
    </source>
</reference>
<keyword evidence="1" id="KW-0812">Transmembrane</keyword>
<feature type="transmembrane region" description="Helical" evidence="1">
    <location>
        <begin position="140"/>
        <end position="163"/>
    </location>
</feature>
<dbReference type="Pfam" id="PF11351">
    <property type="entry name" value="GTA_holin_3TM"/>
    <property type="match status" value="1"/>
</dbReference>
<evidence type="ECO:0000313" key="2">
    <source>
        <dbReference type="EMBL" id="CZF83207.1"/>
    </source>
</evidence>
<keyword evidence="1" id="KW-0472">Membrane</keyword>
<protein>
    <recommendedName>
        <fullName evidence="4">Holin of 3TMs, for gene-transfer release</fullName>
    </recommendedName>
</protein>
<sequence>MWETVKRLLGSAAPLIGTVIGGPAGSAVGAMVASTLGVEATPAAIEAELKANPDALLKIKELESEERLRLNDLAFQHAALESEERKLAMTTQAATQQAELASNDAYVRRWRPTFGYAMCLAWSLLFFGLAYALVCHPTQAAALVNAVVALTPLFTVALAVLGISIHKRSQDKQVAKGLSPPALFGRLNTTSKEH</sequence>
<dbReference type="AlphaFoldDB" id="A0A128F8S0"/>
<gene>
    <name evidence="2" type="ORF">GMA8713_02525</name>
</gene>
<keyword evidence="3" id="KW-1185">Reference proteome</keyword>
<dbReference type="RefSeq" id="WP_062710130.1">
    <property type="nucleotide sequence ID" value="NZ_CAWRCI010000021.1"/>
</dbReference>
<dbReference type="EMBL" id="FIZY01000021">
    <property type="protein sequence ID" value="CZF83207.1"/>
    <property type="molecule type" value="Genomic_DNA"/>
</dbReference>
<proteinExistence type="predicted"/>